<name>K1JII5_9BURK</name>
<dbReference type="HOGENOM" id="CLU_2169786_0_0_4"/>
<proteinExistence type="predicted"/>
<reference evidence="2 3" key="1">
    <citation type="submission" date="2012-05" db="EMBL/GenBank/DDBJ databases">
        <title>The Genome Sequence of Sutterella wadsworthensis 2_1_59BFAA.</title>
        <authorList>
            <consortium name="The Broad Institute Genome Sequencing Platform"/>
            <person name="Earl A."/>
            <person name="Ward D."/>
            <person name="Feldgarden M."/>
            <person name="Gevers D."/>
            <person name="Daigneault M."/>
            <person name="Strauss J."/>
            <person name="Allen-Vercoe E."/>
            <person name="Walker B."/>
            <person name="Young S.K."/>
            <person name="Zeng Q."/>
            <person name="Gargeya S."/>
            <person name="Fitzgerald M."/>
            <person name="Haas B."/>
            <person name="Abouelleil A."/>
            <person name="Alvarado L."/>
            <person name="Arachchi H.M."/>
            <person name="Berlin A.M."/>
            <person name="Chapman S.B."/>
            <person name="Goldberg J."/>
            <person name="Griggs A."/>
            <person name="Gujja S."/>
            <person name="Hansen M."/>
            <person name="Howarth C."/>
            <person name="Imamovic A."/>
            <person name="Larimer J."/>
            <person name="McCowen C."/>
            <person name="Montmayeur A."/>
            <person name="Murphy C."/>
            <person name="Neiman D."/>
            <person name="Pearson M."/>
            <person name="Priest M."/>
            <person name="Roberts A."/>
            <person name="Saif S."/>
            <person name="Shea T."/>
            <person name="Sisk P."/>
            <person name="Sykes S."/>
            <person name="Wortman J."/>
            <person name="Nusbaum C."/>
            <person name="Birren B."/>
        </authorList>
    </citation>
    <scope>NUCLEOTIDE SEQUENCE [LARGE SCALE GENOMIC DNA]</scope>
    <source>
        <strain evidence="2 3">2_1_59BFAA</strain>
    </source>
</reference>
<gene>
    <name evidence="2" type="ORF">HMPREF9465_00884</name>
</gene>
<dbReference type="EMBL" id="ADMG01000023">
    <property type="protein sequence ID" value="EKB31485.1"/>
    <property type="molecule type" value="Genomic_DNA"/>
</dbReference>
<keyword evidence="3" id="KW-1185">Reference proteome</keyword>
<evidence type="ECO:0000313" key="2">
    <source>
        <dbReference type="EMBL" id="EKB31485.1"/>
    </source>
</evidence>
<feature type="region of interest" description="Disordered" evidence="1">
    <location>
        <begin position="1"/>
        <end position="20"/>
    </location>
</feature>
<dbReference type="STRING" id="742823.HMPREF9465_00884"/>
<evidence type="ECO:0000313" key="3">
    <source>
        <dbReference type="Proteomes" id="UP000005835"/>
    </source>
</evidence>
<comment type="caution">
    <text evidence="2">The sequence shown here is derived from an EMBL/GenBank/DDBJ whole genome shotgun (WGS) entry which is preliminary data.</text>
</comment>
<organism evidence="2 3">
    <name type="scientific">Sutterella wadsworthensis 2_1_59BFAA</name>
    <dbReference type="NCBI Taxonomy" id="742823"/>
    <lineage>
        <taxon>Bacteria</taxon>
        <taxon>Pseudomonadati</taxon>
        <taxon>Pseudomonadota</taxon>
        <taxon>Betaproteobacteria</taxon>
        <taxon>Burkholderiales</taxon>
        <taxon>Sutterellaceae</taxon>
        <taxon>Sutterella</taxon>
    </lineage>
</organism>
<dbReference type="AlphaFoldDB" id="K1JII5"/>
<dbReference type="Proteomes" id="UP000005835">
    <property type="component" value="Unassembled WGS sequence"/>
</dbReference>
<sequence length="110" mass="12856">MRWKRPKEEEPTGPKEPRPLFGDRFINTIRCIDCAYLAGSDRTPRWLFAEEKGYCDAVGHKGGRWNVLQAITELRPPCAFYERAPQERIDLRIKAVGILKARKDQQEQNR</sequence>
<protein>
    <submittedName>
        <fullName evidence="2">Uncharacterized protein</fullName>
    </submittedName>
</protein>
<feature type="compositionally biased region" description="Basic and acidic residues" evidence="1">
    <location>
        <begin position="1"/>
        <end position="18"/>
    </location>
</feature>
<evidence type="ECO:0000256" key="1">
    <source>
        <dbReference type="SAM" id="MobiDB-lite"/>
    </source>
</evidence>
<accession>K1JII5</accession>